<keyword evidence="2" id="KW-0547">Nucleotide-binding</keyword>
<gene>
    <name evidence="5" type="primary">lptB_43</name>
    <name evidence="5" type="ORF">SDC9_68915</name>
</gene>
<dbReference type="PANTHER" id="PTHR45772">
    <property type="entry name" value="CONSERVED COMPONENT OF ABC TRANSPORTER FOR NATURAL AMINO ACIDS-RELATED"/>
    <property type="match status" value="1"/>
</dbReference>
<reference evidence="5" key="1">
    <citation type="submission" date="2019-08" db="EMBL/GenBank/DDBJ databases">
        <authorList>
            <person name="Kucharzyk K."/>
            <person name="Murdoch R.W."/>
            <person name="Higgins S."/>
            <person name="Loffler F."/>
        </authorList>
    </citation>
    <scope>NUCLEOTIDE SEQUENCE</scope>
</reference>
<dbReference type="InterPro" id="IPR027417">
    <property type="entry name" value="P-loop_NTPase"/>
</dbReference>
<dbReference type="CDD" id="cd03219">
    <property type="entry name" value="ABC_Mj1267_LivG_branched"/>
    <property type="match status" value="1"/>
</dbReference>
<dbReference type="Gene3D" id="3.40.50.300">
    <property type="entry name" value="P-loop containing nucleotide triphosphate hydrolases"/>
    <property type="match status" value="1"/>
</dbReference>
<evidence type="ECO:0000256" key="3">
    <source>
        <dbReference type="ARBA" id="ARBA00022840"/>
    </source>
</evidence>
<dbReference type="Pfam" id="PF00005">
    <property type="entry name" value="ABC_tran"/>
    <property type="match status" value="1"/>
</dbReference>
<comment type="caution">
    <text evidence="5">The sequence shown here is derived from an EMBL/GenBank/DDBJ whole genome shotgun (WGS) entry which is preliminary data.</text>
</comment>
<keyword evidence="5" id="KW-0378">Hydrolase</keyword>
<dbReference type="GO" id="GO:0005886">
    <property type="term" value="C:plasma membrane"/>
    <property type="evidence" value="ECO:0007669"/>
    <property type="project" value="TreeGrafter"/>
</dbReference>
<sequence>MTTATMNATASTQTASANQPVLLEAVGVEKRYDKFVALGGVDIRVRANTVHSVIGPNGAGKTTLFHMLTGTKTVSGGKIMFDGHDVTREPDHVRVRRGMARSFQVTSLFLTLPVRENLRLAAQGVAPAKALNCWSAPVGRLSCADTVAQVLAKIGMERHADTPAGNLSHGQQRRLEVGMALAARPKAIFLDEPTSGMGIDDLDEMKHLIQSLKADHTVVLIEHNMNIVMDISDTITVMQQGRVLAEGLPNDIRNDDRVRKAYLGNMITGGKG</sequence>
<keyword evidence="1" id="KW-0813">Transport</keyword>
<dbReference type="EMBL" id="VSSQ01003815">
    <property type="protein sequence ID" value="MPM22460.1"/>
    <property type="molecule type" value="Genomic_DNA"/>
</dbReference>
<dbReference type="SMART" id="SM00382">
    <property type="entry name" value="AAA"/>
    <property type="match status" value="1"/>
</dbReference>
<dbReference type="PANTHER" id="PTHR45772:SF9">
    <property type="entry name" value="CONSERVED COMPONENT OF ABC TRANSPORTER FOR NATURAL AMINO ACIDS"/>
    <property type="match status" value="1"/>
</dbReference>
<dbReference type="SUPFAM" id="SSF52540">
    <property type="entry name" value="P-loop containing nucleoside triphosphate hydrolases"/>
    <property type="match status" value="1"/>
</dbReference>
<feature type="domain" description="ABC transporter" evidence="4">
    <location>
        <begin position="23"/>
        <end position="265"/>
    </location>
</feature>
<dbReference type="AlphaFoldDB" id="A0A644Y1Q8"/>
<dbReference type="InterPro" id="IPR051120">
    <property type="entry name" value="ABC_AA/LPS_Transport"/>
</dbReference>
<dbReference type="InterPro" id="IPR017871">
    <property type="entry name" value="ABC_transporter-like_CS"/>
</dbReference>
<dbReference type="Pfam" id="PF12399">
    <property type="entry name" value="BCA_ABC_TP_C"/>
    <property type="match status" value="1"/>
</dbReference>
<dbReference type="PROSITE" id="PS00211">
    <property type="entry name" value="ABC_TRANSPORTER_1"/>
    <property type="match status" value="1"/>
</dbReference>
<evidence type="ECO:0000313" key="5">
    <source>
        <dbReference type="EMBL" id="MPM22460.1"/>
    </source>
</evidence>
<organism evidence="5">
    <name type="scientific">bioreactor metagenome</name>
    <dbReference type="NCBI Taxonomy" id="1076179"/>
    <lineage>
        <taxon>unclassified sequences</taxon>
        <taxon>metagenomes</taxon>
        <taxon>ecological metagenomes</taxon>
    </lineage>
</organism>
<dbReference type="EC" id="3.6.3.-" evidence="5"/>
<dbReference type="GO" id="GO:0016887">
    <property type="term" value="F:ATP hydrolysis activity"/>
    <property type="evidence" value="ECO:0007669"/>
    <property type="project" value="InterPro"/>
</dbReference>
<protein>
    <submittedName>
        <fullName evidence="5">Lipopolysaccharide export system ATP-binding protein LptB</fullName>
        <ecNumber evidence="5">3.6.3.-</ecNumber>
    </submittedName>
</protein>
<evidence type="ECO:0000256" key="1">
    <source>
        <dbReference type="ARBA" id="ARBA00022448"/>
    </source>
</evidence>
<evidence type="ECO:0000259" key="4">
    <source>
        <dbReference type="PROSITE" id="PS50893"/>
    </source>
</evidence>
<dbReference type="InterPro" id="IPR003593">
    <property type="entry name" value="AAA+_ATPase"/>
</dbReference>
<evidence type="ECO:0000256" key="2">
    <source>
        <dbReference type="ARBA" id="ARBA00022741"/>
    </source>
</evidence>
<dbReference type="InterPro" id="IPR003439">
    <property type="entry name" value="ABC_transporter-like_ATP-bd"/>
</dbReference>
<proteinExistence type="predicted"/>
<dbReference type="GO" id="GO:0005524">
    <property type="term" value="F:ATP binding"/>
    <property type="evidence" value="ECO:0007669"/>
    <property type="project" value="UniProtKB-KW"/>
</dbReference>
<dbReference type="InterPro" id="IPR032823">
    <property type="entry name" value="BCA_ABC_TP_C"/>
</dbReference>
<dbReference type="PROSITE" id="PS50893">
    <property type="entry name" value="ABC_TRANSPORTER_2"/>
    <property type="match status" value="1"/>
</dbReference>
<name>A0A644Y1Q8_9ZZZZ</name>
<accession>A0A644Y1Q8</accession>
<keyword evidence="3 5" id="KW-0067">ATP-binding</keyword>